<dbReference type="EMBL" id="POSP01000003">
    <property type="protein sequence ID" value="PND36809.1"/>
    <property type="molecule type" value="Genomic_DNA"/>
</dbReference>
<dbReference type="AlphaFoldDB" id="A0A2N8KTM1"/>
<protein>
    <submittedName>
        <fullName evidence="1">Uncharacterized protein</fullName>
    </submittedName>
</protein>
<organism evidence="1 2">
    <name type="scientific">Kinneretia aquatilis</name>
    <dbReference type="NCBI Taxonomy" id="2070761"/>
    <lineage>
        <taxon>Bacteria</taxon>
        <taxon>Pseudomonadati</taxon>
        <taxon>Pseudomonadota</taxon>
        <taxon>Betaproteobacteria</taxon>
        <taxon>Burkholderiales</taxon>
        <taxon>Sphaerotilaceae</taxon>
        <taxon>Roseateles</taxon>
    </lineage>
</organism>
<name>A0A2N8KTM1_9BURK</name>
<evidence type="ECO:0000313" key="2">
    <source>
        <dbReference type="Proteomes" id="UP000235916"/>
    </source>
</evidence>
<accession>A0A2N8KTM1</accession>
<keyword evidence="2" id="KW-1185">Reference proteome</keyword>
<evidence type="ECO:0000313" key="1">
    <source>
        <dbReference type="EMBL" id="PND36809.1"/>
    </source>
</evidence>
<sequence length="120" mass="13856">MPRTWPTVSYFNSGTAAAREVMGELELLDRKNWYELYRRIEDGTHWRLDTEDKFQQRYLVQIDDTGSWDSFDSSALEKELLLERRGGVGAEECICAGCSAPVLLKSAFCLNHTYERGVRK</sequence>
<dbReference type="Proteomes" id="UP000235916">
    <property type="component" value="Unassembled WGS sequence"/>
</dbReference>
<reference evidence="1 2" key="1">
    <citation type="submission" date="2018-01" db="EMBL/GenBank/DDBJ databases">
        <title>Draft genome sequence of Paucibacter aquatile CR182 isolated from freshwater of the Nakdong River.</title>
        <authorList>
            <person name="Choi A."/>
            <person name="Chung E.J."/>
        </authorList>
    </citation>
    <scope>NUCLEOTIDE SEQUENCE [LARGE SCALE GENOMIC DNA]</scope>
    <source>
        <strain evidence="1 2">CR182</strain>
    </source>
</reference>
<dbReference type="OrthoDB" id="8780249at2"/>
<proteinExistence type="predicted"/>
<gene>
    <name evidence="1" type="ORF">C1O66_04160</name>
</gene>
<dbReference type="RefSeq" id="WP_102766730.1">
    <property type="nucleotide sequence ID" value="NZ_POSP01000003.1"/>
</dbReference>
<comment type="caution">
    <text evidence="1">The sequence shown here is derived from an EMBL/GenBank/DDBJ whole genome shotgun (WGS) entry which is preliminary data.</text>
</comment>